<evidence type="ECO:0000256" key="1">
    <source>
        <dbReference type="SAM" id="MobiDB-lite"/>
    </source>
</evidence>
<feature type="compositionally biased region" description="Low complexity" evidence="1">
    <location>
        <begin position="214"/>
        <end position="225"/>
    </location>
</feature>
<reference evidence="3" key="2">
    <citation type="journal article" date="2023" name="MicrobiologyOpen">
        <title>Genomics of the tumorigenes clade of the family Rhizobiaceae and description of Rhizobium rhododendri sp. nov.</title>
        <authorList>
            <person name="Kuzmanovic N."/>
            <person name="diCenzo G.C."/>
            <person name="Bunk B."/>
            <person name="Sproeer C."/>
            <person name="Fruehling A."/>
            <person name="Neumann-Schaal M."/>
            <person name="Overmann J."/>
            <person name="Smalla K."/>
        </authorList>
    </citation>
    <scope>NUCLEOTIDE SEQUENCE [LARGE SCALE GENOMIC DNA]</scope>
    <source>
        <strain evidence="3">1078</strain>
    </source>
</reference>
<protein>
    <submittedName>
        <fullName evidence="2">DUF2497 domain-containing protein</fullName>
    </submittedName>
</protein>
<dbReference type="EMBL" id="CP117255">
    <property type="protein sequence ID" value="WFR97102.1"/>
    <property type="molecule type" value="Genomic_DNA"/>
</dbReference>
<dbReference type="InterPro" id="IPR019632">
    <property type="entry name" value="DUF2497"/>
</dbReference>
<gene>
    <name evidence="2" type="ORF">PR017_08355</name>
</gene>
<proteinExistence type="predicted"/>
<evidence type="ECO:0000313" key="2">
    <source>
        <dbReference type="EMBL" id="WFR97102.1"/>
    </source>
</evidence>
<dbReference type="AlphaFoldDB" id="A0AAF1K6N1"/>
<dbReference type="KEGG" id="rtu:PR017_08355"/>
<dbReference type="Pfam" id="PF10691">
    <property type="entry name" value="DUF2497"/>
    <property type="match status" value="1"/>
</dbReference>
<dbReference type="RefSeq" id="WP_111221975.1">
    <property type="nucleotide sequence ID" value="NZ_CP117255.1"/>
</dbReference>
<accession>A0AAF1K6N1</accession>
<feature type="region of interest" description="Disordered" evidence="1">
    <location>
        <begin position="206"/>
        <end position="225"/>
    </location>
</feature>
<sequence>MAQSNVAREPSMEEILASIRKIIESNEPGGGPSLSASMPPLYEAAENDDNEIHLTVDDEFEGVLDDDMPPMPAPQDPRFVAANSAGHDPDAAPRSTMSLADVAARVRAASDRNSMQMNASREAPPSREAQPSRELPPAMAARLAEVRLGSHAMQPDIAEAEARYMQREPMAAVSQDFAAEMSDVVVHIRPVEPVQQAVEQVTRAPDMPSGVRTQPQPERAAAPQPVHVEPEAAYVAPAEQHDRFLPQLHEEAQKMLVSEATGEQVARSFDELAAALGAERRSLDDIAQDMLRPMLQEWLDDNLPTLVEKLVREEIERVARGPRR</sequence>
<feature type="region of interest" description="Disordered" evidence="1">
    <location>
        <begin position="62"/>
        <end position="134"/>
    </location>
</feature>
<dbReference type="Proteomes" id="UP000249499">
    <property type="component" value="Chromosome"/>
</dbReference>
<name>A0AAF1K6N1_9HYPH</name>
<evidence type="ECO:0000313" key="3">
    <source>
        <dbReference type="Proteomes" id="UP000249499"/>
    </source>
</evidence>
<keyword evidence="3" id="KW-1185">Reference proteome</keyword>
<reference evidence="2 3" key="1">
    <citation type="journal article" date="2018" name="Sci. Rep.">
        <title>Rhizobium tumorigenes sp. nov., a novel plant tumorigenic bacterium isolated from cane gall tumors on thornless blackberry.</title>
        <authorList>
            <person name="Kuzmanovi N."/>
            <person name="Smalla K."/>
            <person name="Gronow S."/>
            <person name="PuBawska J."/>
        </authorList>
    </citation>
    <scope>NUCLEOTIDE SEQUENCE [LARGE SCALE GENOMIC DNA]</scope>
    <source>
        <strain evidence="2 3">1078</strain>
    </source>
</reference>
<organism evidence="2 3">
    <name type="scientific">Rhizobium tumorigenes</name>
    <dbReference type="NCBI Taxonomy" id="2041385"/>
    <lineage>
        <taxon>Bacteria</taxon>
        <taxon>Pseudomonadati</taxon>
        <taxon>Pseudomonadota</taxon>
        <taxon>Alphaproteobacteria</taxon>
        <taxon>Hyphomicrobiales</taxon>
        <taxon>Rhizobiaceae</taxon>
        <taxon>Rhizobium/Agrobacterium group</taxon>
        <taxon>Rhizobium</taxon>
    </lineage>
</organism>